<keyword evidence="3" id="KW-0378">Hydrolase</keyword>
<dbReference type="PANTHER" id="PTHR36512:SF3">
    <property type="entry name" value="BLR5678 PROTEIN"/>
    <property type="match status" value="1"/>
</dbReference>
<dbReference type="EMBL" id="GL698523">
    <property type="protein sequence ID" value="EFY87670.1"/>
    <property type="molecule type" value="Genomic_DNA"/>
</dbReference>
<evidence type="ECO:0000313" key="3">
    <source>
        <dbReference type="EMBL" id="EFY87670.1"/>
    </source>
</evidence>
<name>E9E8R6_METAQ</name>
<dbReference type="InterPro" id="IPR016117">
    <property type="entry name" value="ArgJ-like_dom_sf"/>
</dbReference>
<keyword evidence="4" id="KW-1185">Reference proteome</keyword>
<sequence length="313" mass="33757">MVAQKTSSRIRDWGHSPGRLPTGPRGLAHSRLHSRIPSAWAKSTTPSGGLREDGIADLLDQVQYLGFPTVGETFDGLLNNIFKSAVEEEHVLAAIKSAEIQEAVLEGNHGGGTAMRSHGFKAGTGTSSRVLKGDGDIEYTVGVIVQNNCQKDGHVGAEGYREWQGCRGNTNVPLLPHQLRRIAQRAGMGLSQVSGHGVGRNFSGEFFMALSTANTPESPSSWDWVSGSLPPLLETDTVETMKSMLIDSVFVAAAEATEEALLNSMTEAETIKGFNGFEARALPRNHVEELLKKHGRGYMRDLVSESYTSQIGL</sequence>
<dbReference type="OrthoDB" id="2107894at2759"/>
<dbReference type="OMA" id="GDGDIEY"/>
<gene>
    <name evidence="3" type="ORF">MAC_06264</name>
</gene>
<evidence type="ECO:0000256" key="1">
    <source>
        <dbReference type="ARBA" id="ARBA00007068"/>
    </source>
</evidence>
<dbReference type="GO" id="GO:0004177">
    <property type="term" value="F:aminopeptidase activity"/>
    <property type="evidence" value="ECO:0007669"/>
    <property type="project" value="UniProtKB-KW"/>
</dbReference>
<reference evidence="3 4" key="1">
    <citation type="journal article" date="2011" name="PLoS Genet.">
        <title>Genome sequencing and comparative transcriptomics of the model entomopathogenic fungi Metarhizium anisopliae and M. acridum.</title>
        <authorList>
            <person name="Gao Q."/>
            <person name="Jin K."/>
            <person name="Ying S.H."/>
            <person name="Zhang Y."/>
            <person name="Xiao G."/>
            <person name="Shang Y."/>
            <person name="Duan Z."/>
            <person name="Hu X."/>
            <person name="Xie X.Q."/>
            <person name="Zhou G."/>
            <person name="Peng G."/>
            <person name="Luo Z."/>
            <person name="Huang W."/>
            <person name="Wang B."/>
            <person name="Fang W."/>
            <person name="Wang S."/>
            <person name="Zhong Y."/>
            <person name="Ma L.J."/>
            <person name="St Leger R.J."/>
            <person name="Zhao G.P."/>
            <person name="Pei Y."/>
            <person name="Feng M.G."/>
            <person name="Xia Y."/>
            <person name="Wang C."/>
        </authorList>
    </citation>
    <scope>NUCLEOTIDE SEQUENCE [LARGE SCALE GENOMIC DNA]</scope>
    <source>
        <strain evidence="3 4">CQMa 102</strain>
    </source>
</reference>
<dbReference type="Proteomes" id="UP000002499">
    <property type="component" value="Unassembled WGS sequence"/>
</dbReference>
<organism evidence="4">
    <name type="scientific">Metarhizium acridum (strain CQMa 102)</name>
    <dbReference type="NCBI Taxonomy" id="655827"/>
    <lineage>
        <taxon>Eukaryota</taxon>
        <taxon>Fungi</taxon>
        <taxon>Dikarya</taxon>
        <taxon>Ascomycota</taxon>
        <taxon>Pezizomycotina</taxon>
        <taxon>Sordariomycetes</taxon>
        <taxon>Hypocreomycetidae</taxon>
        <taxon>Hypocreales</taxon>
        <taxon>Clavicipitaceae</taxon>
        <taxon>Metarhizium</taxon>
    </lineage>
</organism>
<dbReference type="AlphaFoldDB" id="E9E8R6"/>
<dbReference type="eggNOG" id="ENOG502QRNQ">
    <property type="taxonomic scope" value="Eukaryota"/>
</dbReference>
<keyword evidence="3" id="KW-0645">Protease</keyword>
<feature type="region of interest" description="Disordered" evidence="2">
    <location>
        <begin position="1"/>
        <end position="26"/>
    </location>
</feature>
<protein>
    <submittedName>
        <fullName evidence="3">Putative d-aminopeptidase</fullName>
    </submittedName>
</protein>
<dbReference type="PANTHER" id="PTHR36512">
    <property type="entry name" value="D-AMINOPEPTIDASE"/>
    <property type="match status" value="1"/>
</dbReference>
<evidence type="ECO:0000256" key="2">
    <source>
        <dbReference type="SAM" id="MobiDB-lite"/>
    </source>
</evidence>
<proteinExistence type="inferred from homology"/>
<keyword evidence="3" id="KW-0031">Aminopeptidase</keyword>
<comment type="similarity">
    <text evidence="1">Belongs to the peptidase S58 family.</text>
</comment>
<dbReference type="InParanoid" id="E9E8R6"/>
<dbReference type="InterPro" id="IPR005321">
    <property type="entry name" value="Peptidase_S58_DmpA"/>
</dbReference>
<accession>E9E8R6</accession>
<dbReference type="HOGENOM" id="CLU_024709_0_0_1"/>
<dbReference type="SUPFAM" id="SSF56266">
    <property type="entry name" value="DmpA/ArgJ-like"/>
    <property type="match status" value="1"/>
</dbReference>
<evidence type="ECO:0000313" key="4">
    <source>
        <dbReference type="Proteomes" id="UP000002499"/>
    </source>
</evidence>
<dbReference type="Gene3D" id="3.60.70.12">
    <property type="entry name" value="L-amino peptidase D-ALA esterase/amidase"/>
    <property type="match status" value="2"/>
</dbReference>
<dbReference type="Pfam" id="PF03576">
    <property type="entry name" value="Peptidase_S58"/>
    <property type="match status" value="1"/>
</dbReference>